<proteinExistence type="predicted"/>
<comment type="caution">
    <text evidence="2">The sequence shown here is derived from an EMBL/GenBank/DDBJ whole genome shotgun (WGS) entry which is preliminary data.</text>
</comment>
<sequence length="45" mass="4663">MPLILCTAVDVQIGTSDVDDAVLAALFLLAALRITFAAPVDPANH</sequence>
<dbReference type="EMBL" id="JYDT01000047">
    <property type="protein sequence ID" value="KRY88031.1"/>
    <property type="molecule type" value="Genomic_DNA"/>
</dbReference>
<dbReference type="Proteomes" id="UP000054995">
    <property type="component" value="Unassembled WGS sequence"/>
</dbReference>
<keyword evidence="1" id="KW-1133">Transmembrane helix</keyword>
<protein>
    <submittedName>
        <fullName evidence="2">Uncharacterized protein</fullName>
    </submittedName>
</protein>
<gene>
    <name evidence="2" type="ORF">T4D_6190</name>
</gene>
<organism evidence="2 3">
    <name type="scientific">Trichinella pseudospiralis</name>
    <name type="common">Parasitic roundworm</name>
    <dbReference type="NCBI Taxonomy" id="6337"/>
    <lineage>
        <taxon>Eukaryota</taxon>
        <taxon>Metazoa</taxon>
        <taxon>Ecdysozoa</taxon>
        <taxon>Nematoda</taxon>
        <taxon>Enoplea</taxon>
        <taxon>Dorylaimia</taxon>
        <taxon>Trichinellida</taxon>
        <taxon>Trichinellidae</taxon>
        <taxon>Trichinella</taxon>
    </lineage>
</organism>
<evidence type="ECO:0000256" key="1">
    <source>
        <dbReference type="SAM" id="Phobius"/>
    </source>
</evidence>
<evidence type="ECO:0000313" key="2">
    <source>
        <dbReference type="EMBL" id="KRY88031.1"/>
    </source>
</evidence>
<name>A0A0V1FQC0_TRIPS</name>
<keyword evidence="1" id="KW-0812">Transmembrane</keyword>
<reference evidence="2 3" key="1">
    <citation type="submission" date="2015-01" db="EMBL/GenBank/DDBJ databases">
        <title>Evolution of Trichinella species and genotypes.</title>
        <authorList>
            <person name="Korhonen P.K."/>
            <person name="Edoardo P."/>
            <person name="Giuseppe L.R."/>
            <person name="Gasser R.B."/>
        </authorList>
    </citation>
    <scope>NUCLEOTIDE SEQUENCE [LARGE SCALE GENOMIC DNA]</scope>
    <source>
        <strain evidence="2">ISS470</strain>
    </source>
</reference>
<accession>A0A0V1FQC0</accession>
<dbReference type="AlphaFoldDB" id="A0A0V1FQC0"/>
<keyword evidence="3" id="KW-1185">Reference proteome</keyword>
<keyword evidence="1" id="KW-0472">Membrane</keyword>
<evidence type="ECO:0000313" key="3">
    <source>
        <dbReference type="Proteomes" id="UP000054995"/>
    </source>
</evidence>
<feature type="transmembrane region" description="Helical" evidence="1">
    <location>
        <begin position="21"/>
        <end position="40"/>
    </location>
</feature>